<evidence type="ECO:0000259" key="12">
    <source>
        <dbReference type="PROSITE" id="PS50929"/>
    </source>
</evidence>
<feature type="domain" description="ABC transmembrane type-1" evidence="12">
    <location>
        <begin position="185"/>
        <end position="327"/>
    </location>
</feature>
<dbReference type="SMART" id="SM00382">
    <property type="entry name" value="AAA"/>
    <property type="match status" value="2"/>
</dbReference>
<evidence type="ECO:0000256" key="3">
    <source>
        <dbReference type="ARBA" id="ARBA00022448"/>
    </source>
</evidence>
<reference evidence="13" key="2">
    <citation type="journal article" date="2023" name="Science">
        <title>Genomic signatures of disease resistance in endangered staghorn corals.</title>
        <authorList>
            <person name="Vollmer S.V."/>
            <person name="Selwyn J.D."/>
            <person name="Despard B.A."/>
            <person name="Roesel C.L."/>
        </authorList>
    </citation>
    <scope>NUCLEOTIDE SEQUENCE</scope>
    <source>
        <strain evidence="13">K2</strain>
    </source>
</reference>
<accession>A0AAD9USP8</accession>
<dbReference type="InterPro" id="IPR036640">
    <property type="entry name" value="ABC1_TM_sf"/>
</dbReference>
<evidence type="ECO:0000256" key="10">
    <source>
        <dbReference type="SAM" id="Phobius"/>
    </source>
</evidence>
<dbReference type="Pfam" id="PF00664">
    <property type="entry name" value="ABC_membrane"/>
    <property type="match status" value="2"/>
</dbReference>
<dbReference type="EMBL" id="JARQWQ010000144">
    <property type="protein sequence ID" value="KAK2548536.1"/>
    <property type="molecule type" value="Genomic_DNA"/>
</dbReference>
<feature type="transmembrane region" description="Helical" evidence="10">
    <location>
        <begin position="174"/>
        <end position="195"/>
    </location>
</feature>
<dbReference type="Gene3D" id="1.20.1560.10">
    <property type="entry name" value="ABC transporter type 1, transmembrane domain"/>
    <property type="match status" value="2"/>
</dbReference>
<evidence type="ECO:0000256" key="7">
    <source>
        <dbReference type="ARBA" id="ARBA00022840"/>
    </source>
</evidence>
<dbReference type="CDD" id="cd18580">
    <property type="entry name" value="ABC_6TM_ABCC_D2"/>
    <property type="match status" value="1"/>
</dbReference>
<evidence type="ECO:0000313" key="14">
    <source>
        <dbReference type="Proteomes" id="UP001249851"/>
    </source>
</evidence>
<dbReference type="InterPro" id="IPR017871">
    <property type="entry name" value="ABC_transporter-like_CS"/>
</dbReference>
<feature type="domain" description="ABC transmembrane type-1" evidence="12">
    <location>
        <begin position="707"/>
        <end position="873"/>
    </location>
</feature>
<comment type="similarity">
    <text evidence="2">Belongs to the ABC transporter superfamily. ABCC family. Conjugate transporter (TC 3.A.1.208) subfamily.</text>
</comment>
<dbReference type="Proteomes" id="UP001249851">
    <property type="component" value="Unassembled WGS sequence"/>
</dbReference>
<keyword evidence="7" id="KW-0067">ATP-binding</keyword>
<gene>
    <name evidence="13" type="ORF">P5673_031201</name>
</gene>
<dbReference type="PANTHER" id="PTHR24223:SF456">
    <property type="entry name" value="MULTIDRUG RESISTANCE-ASSOCIATED PROTEIN LETHAL(2)03659"/>
    <property type="match status" value="1"/>
</dbReference>
<feature type="transmembrane region" description="Helical" evidence="10">
    <location>
        <begin position="89"/>
        <end position="115"/>
    </location>
</feature>
<keyword evidence="9 10" id="KW-0472">Membrane</keyword>
<dbReference type="PROSITE" id="PS50893">
    <property type="entry name" value="ABC_TRANSPORTER_2"/>
    <property type="match status" value="2"/>
</dbReference>
<comment type="subcellular location">
    <subcellularLocation>
        <location evidence="1">Membrane</location>
        <topology evidence="1">Multi-pass membrane protein</topology>
    </subcellularLocation>
</comment>
<dbReference type="Pfam" id="PF00005">
    <property type="entry name" value="ABC_tran"/>
    <property type="match status" value="2"/>
</dbReference>
<dbReference type="AlphaFoldDB" id="A0AAD9USP8"/>
<proteinExistence type="inferred from homology"/>
<keyword evidence="14" id="KW-1185">Reference proteome</keyword>
<evidence type="ECO:0000256" key="2">
    <source>
        <dbReference type="ARBA" id="ARBA00009726"/>
    </source>
</evidence>
<keyword evidence="5" id="KW-0677">Repeat</keyword>
<feature type="transmembrane region" description="Helical" evidence="10">
    <location>
        <begin position="286"/>
        <end position="310"/>
    </location>
</feature>
<dbReference type="GO" id="GO:0016020">
    <property type="term" value="C:membrane"/>
    <property type="evidence" value="ECO:0007669"/>
    <property type="project" value="UniProtKB-SubCell"/>
</dbReference>
<feature type="transmembrane region" description="Helical" evidence="10">
    <location>
        <begin position="746"/>
        <end position="768"/>
    </location>
</feature>
<evidence type="ECO:0000256" key="9">
    <source>
        <dbReference type="ARBA" id="ARBA00023136"/>
    </source>
</evidence>
<feature type="transmembrane region" description="Helical" evidence="10">
    <location>
        <begin position="127"/>
        <end position="153"/>
    </location>
</feature>
<evidence type="ECO:0000256" key="4">
    <source>
        <dbReference type="ARBA" id="ARBA00022692"/>
    </source>
</evidence>
<dbReference type="GO" id="GO:0140359">
    <property type="term" value="F:ABC-type transporter activity"/>
    <property type="evidence" value="ECO:0007669"/>
    <property type="project" value="InterPro"/>
</dbReference>
<feature type="transmembrane region" description="Helical" evidence="10">
    <location>
        <begin position="201"/>
        <end position="219"/>
    </location>
</feature>
<dbReference type="SUPFAM" id="SSF52540">
    <property type="entry name" value="P-loop containing nucleoside triphosphate hydrolases"/>
    <property type="match status" value="2"/>
</dbReference>
<comment type="caution">
    <text evidence="13">The sequence shown here is derived from an EMBL/GenBank/DDBJ whole genome shotgun (WGS) entry which is preliminary data.</text>
</comment>
<keyword evidence="6" id="KW-0547">Nucleotide-binding</keyword>
<feature type="transmembrane region" description="Helical" evidence="10">
    <location>
        <begin position="841"/>
        <end position="862"/>
    </location>
</feature>
<dbReference type="Gene3D" id="3.40.50.300">
    <property type="entry name" value="P-loop containing nucleotide triphosphate hydrolases"/>
    <property type="match status" value="2"/>
</dbReference>
<evidence type="ECO:0000256" key="5">
    <source>
        <dbReference type="ARBA" id="ARBA00022737"/>
    </source>
</evidence>
<dbReference type="CDD" id="cd03250">
    <property type="entry name" value="ABCC_MRP_domain1"/>
    <property type="match status" value="1"/>
</dbReference>
<dbReference type="PROSITE" id="PS00211">
    <property type="entry name" value="ABC_TRANSPORTER_1"/>
    <property type="match status" value="2"/>
</dbReference>
<evidence type="ECO:0000256" key="1">
    <source>
        <dbReference type="ARBA" id="ARBA00004141"/>
    </source>
</evidence>
<feature type="transmembrane region" description="Helical" evidence="10">
    <location>
        <begin position="316"/>
        <end position="336"/>
    </location>
</feature>
<keyword evidence="4 10" id="KW-0812">Transmembrane</keyword>
<evidence type="ECO:0000259" key="11">
    <source>
        <dbReference type="PROSITE" id="PS50893"/>
    </source>
</evidence>
<dbReference type="GO" id="GO:0005524">
    <property type="term" value="F:ATP binding"/>
    <property type="evidence" value="ECO:0007669"/>
    <property type="project" value="UniProtKB-KW"/>
</dbReference>
<dbReference type="PROSITE" id="PS50929">
    <property type="entry name" value="ABC_TM1F"/>
    <property type="match status" value="2"/>
</dbReference>
<dbReference type="CDD" id="cd03244">
    <property type="entry name" value="ABCC_MRP_domain2"/>
    <property type="match status" value="1"/>
</dbReference>
<dbReference type="PANTHER" id="PTHR24223">
    <property type="entry name" value="ATP-BINDING CASSETTE SUB-FAMILY C"/>
    <property type="match status" value="1"/>
</dbReference>
<dbReference type="InterPro" id="IPR027417">
    <property type="entry name" value="P-loop_NTPase"/>
</dbReference>
<protein>
    <submittedName>
        <fullName evidence="13">ABC transporter C family member 3</fullName>
    </submittedName>
</protein>
<feature type="domain" description="ABC transporter" evidence="11">
    <location>
        <begin position="946"/>
        <end position="1179"/>
    </location>
</feature>
<keyword evidence="3" id="KW-0813">Transport</keyword>
<feature type="domain" description="ABC transporter" evidence="11">
    <location>
        <begin position="418"/>
        <end position="641"/>
    </location>
</feature>
<organism evidence="13 14">
    <name type="scientific">Acropora cervicornis</name>
    <name type="common">Staghorn coral</name>
    <dbReference type="NCBI Taxonomy" id="6130"/>
    <lineage>
        <taxon>Eukaryota</taxon>
        <taxon>Metazoa</taxon>
        <taxon>Cnidaria</taxon>
        <taxon>Anthozoa</taxon>
        <taxon>Hexacorallia</taxon>
        <taxon>Scleractinia</taxon>
        <taxon>Astrocoeniina</taxon>
        <taxon>Acroporidae</taxon>
        <taxon>Acropora</taxon>
    </lineage>
</organism>
<dbReference type="GO" id="GO:0016887">
    <property type="term" value="F:ATP hydrolysis activity"/>
    <property type="evidence" value="ECO:0007669"/>
    <property type="project" value="InterPro"/>
</dbReference>
<name>A0AAD9USP8_ACRCE</name>
<dbReference type="FunFam" id="3.40.50.300:FF:000163">
    <property type="entry name" value="Multidrug resistance-associated protein member 4"/>
    <property type="match status" value="1"/>
</dbReference>
<dbReference type="FunFam" id="3.40.50.300:FF:000973">
    <property type="entry name" value="Multidrug resistance-associated protein 4"/>
    <property type="match status" value="1"/>
</dbReference>
<dbReference type="InterPro" id="IPR050173">
    <property type="entry name" value="ABC_transporter_C-like"/>
</dbReference>
<evidence type="ECO:0000313" key="13">
    <source>
        <dbReference type="EMBL" id="KAK2548536.1"/>
    </source>
</evidence>
<reference evidence="13" key="1">
    <citation type="journal article" date="2023" name="G3 (Bethesda)">
        <title>Whole genome assembly and annotation of the endangered Caribbean coral Acropora cervicornis.</title>
        <authorList>
            <person name="Selwyn J.D."/>
            <person name="Vollmer S.V."/>
        </authorList>
    </citation>
    <scope>NUCLEOTIDE SEQUENCE</scope>
    <source>
        <strain evidence="13">K2</strain>
    </source>
</reference>
<dbReference type="InterPro" id="IPR011527">
    <property type="entry name" value="ABC1_TM_dom"/>
</dbReference>
<sequence>MEDLSVKNPQNQAGFLSSLTFSWMTGILKLGYKQPLEEKHLFELDSEYHAEKLVADLEMEWLAEQRSCNTRKTKPRFWRAMMRTFSNKAYLVMIILRILYSLCFSGMPLLIWFFLKTIASTGSRESFVKILPLVLSFALMPMIKSFSSIHLVFKSETAAIKLKTSMIGLAIEDVGVYVMFFSFHFLDIAISLAIIWVLVAWQALLGACFMLVVAVYGSLSARKTAIWRRHASQLIDNRLEVMKEIVAGIRAVKMYAWEWNFKGLVATIRRKELFFYRLRGMIISSIYALFFTSTAIAGFISVLALIFSGIEIKSFQVFTLFSTLGNLKMISTMFIGESLRFIVDAKTAMARVQKLLENFSNTERPQRNKGNMVALQAFCRGRKFNPHSIRTESFRENKPALFSVRRLNASNKFCEPQVVLSKISCFWSNTLDRPSLKDISLKVTNGQLVGITGPVGSGKTSLLMAILGELPISSGRSSCYGTIAYLSQVPWVFSGTLRENILFGRDFDKKKYDTIIQVCDLKTDLDCFPKGDLTEVGQRGVILSGGQRARVSLARGIYSDADIYLLDDPLSALDAAVGKHLFNRCIKGFLANRIRILVSHQLQFLKQTDYVIVLENGTIKQECKYIAREEEQSALSGAMQGQSAGGLLQNCSGTTHGSSEQHITVETMLKDEKVDLNDEEEDRVVGSVKWWRYWRYFRAALPVEWLLGLFVFLVIAQVSWIAPYWWSSRMTEMPYEEQKSHVTLLIYGSIVGVSLLLSLASSFCYYLTALRASEKLHSAMTEAVLKAPALFFDRNPAGRILNRFSKDLGCMDDLLPGQSLFTIQLLLFLVNGNVLSAVSNVWLFLICVPLMLLFIFLANFYLRSSREFRRIEAMTCSPLYSSLAGMALSYIVEMLDVAQYGIRMASETENHMTSVERVMNYTSIEPEPGYAIGTSPPEQWPHQGALSLCDLSLAYLTDAPKVLNNINITIAPKEKVGIAGRTGAGKSSLVAALFRMPEPEGKIIIDGLNINDLNLQASRGAMAVITQDPVLFSGSLRRNLDPFSSHDDHDLWSALEEVQLKTVVKQLPGQLDYKLKEFGRNFSVGERQLVCLARALLQKRKIIILDEATANVDYKTDYLIQEVIRKTFKDSTVLTIAHRLNTIMDYDKVLVIDRGRVVEFDKPENLLQNDKGYYTQLVQTYNVITLD</sequence>
<evidence type="ECO:0000256" key="8">
    <source>
        <dbReference type="ARBA" id="ARBA00022989"/>
    </source>
</evidence>
<dbReference type="InterPro" id="IPR003439">
    <property type="entry name" value="ABC_transporter-like_ATP-bd"/>
</dbReference>
<keyword evidence="8 10" id="KW-1133">Transmembrane helix</keyword>
<evidence type="ECO:0000256" key="6">
    <source>
        <dbReference type="ARBA" id="ARBA00022741"/>
    </source>
</evidence>
<dbReference type="InterPro" id="IPR044726">
    <property type="entry name" value="ABCC_6TM_D2"/>
</dbReference>
<dbReference type="SUPFAM" id="SSF90123">
    <property type="entry name" value="ABC transporter transmembrane region"/>
    <property type="match status" value="2"/>
</dbReference>
<dbReference type="InterPro" id="IPR003593">
    <property type="entry name" value="AAA+_ATPase"/>
</dbReference>
<feature type="transmembrane region" description="Helical" evidence="10">
    <location>
        <begin position="705"/>
        <end position="726"/>
    </location>
</feature>